<reference evidence="1" key="2">
    <citation type="submission" date="2020-11" db="EMBL/GenBank/DDBJ databases">
        <authorList>
            <person name="McCartney M.A."/>
            <person name="Auch B."/>
            <person name="Kono T."/>
            <person name="Mallez S."/>
            <person name="Becker A."/>
            <person name="Gohl D.M."/>
            <person name="Silverstein K.A.T."/>
            <person name="Koren S."/>
            <person name="Bechman K.B."/>
            <person name="Herman A."/>
            <person name="Abrahante J.E."/>
            <person name="Garbe J."/>
        </authorList>
    </citation>
    <scope>NUCLEOTIDE SEQUENCE</scope>
    <source>
        <strain evidence="1">Duluth1</strain>
        <tissue evidence="1">Whole animal</tissue>
    </source>
</reference>
<dbReference type="EMBL" id="JAIWYP010000008">
    <property type="protein sequence ID" value="KAH3786043.1"/>
    <property type="molecule type" value="Genomic_DNA"/>
</dbReference>
<evidence type="ECO:0000313" key="2">
    <source>
        <dbReference type="Proteomes" id="UP000828390"/>
    </source>
</evidence>
<sequence>MDHVRFRGVICLINSLGLQSFDEVMLFVERQRLSISKQSCLKKDQVWLERVSRRFMFNIPPVFHIARVNTRALLHWRVLAALLRLCSQEVRGNFLAQRFDRQRGVVQVTGSTRETELTQGT</sequence>
<organism evidence="1 2">
    <name type="scientific">Dreissena polymorpha</name>
    <name type="common">Zebra mussel</name>
    <name type="synonym">Mytilus polymorpha</name>
    <dbReference type="NCBI Taxonomy" id="45954"/>
    <lineage>
        <taxon>Eukaryota</taxon>
        <taxon>Metazoa</taxon>
        <taxon>Spiralia</taxon>
        <taxon>Lophotrochozoa</taxon>
        <taxon>Mollusca</taxon>
        <taxon>Bivalvia</taxon>
        <taxon>Autobranchia</taxon>
        <taxon>Heteroconchia</taxon>
        <taxon>Euheterodonta</taxon>
        <taxon>Imparidentia</taxon>
        <taxon>Neoheterodontei</taxon>
        <taxon>Myida</taxon>
        <taxon>Dreissenoidea</taxon>
        <taxon>Dreissenidae</taxon>
        <taxon>Dreissena</taxon>
    </lineage>
</organism>
<dbReference type="Proteomes" id="UP000828390">
    <property type="component" value="Unassembled WGS sequence"/>
</dbReference>
<name>A0A9D4EVC2_DREPO</name>
<accession>A0A9D4EVC2</accession>
<reference evidence="1" key="1">
    <citation type="journal article" date="2019" name="bioRxiv">
        <title>The Genome of the Zebra Mussel, Dreissena polymorpha: A Resource for Invasive Species Research.</title>
        <authorList>
            <person name="McCartney M.A."/>
            <person name="Auch B."/>
            <person name="Kono T."/>
            <person name="Mallez S."/>
            <person name="Zhang Y."/>
            <person name="Obille A."/>
            <person name="Becker A."/>
            <person name="Abrahante J.E."/>
            <person name="Garbe J."/>
            <person name="Badalamenti J.P."/>
            <person name="Herman A."/>
            <person name="Mangelson H."/>
            <person name="Liachko I."/>
            <person name="Sullivan S."/>
            <person name="Sone E.D."/>
            <person name="Koren S."/>
            <person name="Silverstein K.A.T."/>
            <person name="Beckman K.B."/>
            <person name="Gohl D.M."/>
        </authorList>
    </citation>
    <scope>NUCLEOTIDE SEQUENCE</scope>
    <source>
        <strain evidence="1">Duluth1</strain>
        <tissue evidence="1">Whole animal</tissue>
    </source>
</reference>
<evidence type="ECO:0000313" key="1">
    <source>
        <dbReference type="EMBL" id="KAH3786043.1"/>
    </source>
</evidence>
<comment type="caution">
    <text evidence="1">The sequence shown here is derived from an EMBL/GenBank/DDBJ whole genome shotgun (WGS) entry which is preliminary data.</text>
</comment>
<protein>
    <submittedName>
        <fullName evidence="1">Uncharacterized protein</fullName>
    </submittedName>
</protein>
<keyword evidence="2" id="KW-1185">Reference proteome</keyword>
<proteinExistence type="predicted"/>
<dbReference type="AlphaFoldDB" id="A0A9D4EVC2"/>
<gene>
    <name evidence="1" type="ORF">DPMN_164144</name>
</gene>